<gene>
    <name evidence="9" type="ORF">HY912_07330</name>
</gene>
<evidence type="ECO:0000259" key="7">
    <source>
        <dbReference type="PROSITE" id="PS50110"/>
    </source>
</evidence>
<dbReference type="Gene3D" id="1.10.287.130">
    <property type="match status" value="1"/>
</dbReference>
<dbReference type="InterPro" id="IPR005467">
    <property type="entry name" value="His_kinase_dom"/>
</dbReference>
<name>A0A9D6UZH7_9BACT</name>
<comment type="caution">
    <text evidence="9">The sequence shown here is derived from an EMBL/GenBank/DDBJ whole genome shotgun (WGS) entry which is preliminary data.</text>
</comment>
<dbReference type="GO" id="GO:0000155">
    <property type="term" value="F:phosphorelay sensor kinase activity"/>
    <property type="evidence" value="ECO:0007669"/>
    <property type="project" value="InterPro"/>
</dbReference>
<evidence type="ECO:0000259" key="6">
    <source>
        <dbReference type="PROSITE" id="PS50109"/>
    </source>
</evidence>
<evidence type="ECO:0000313" key="10">
    <source>
        <dbReference type="Proteomes" id="UP000807825"/>
    </source>
</evidence>
<dbReference type="InterPro" id="IPR004358">
    <property type="entry name" value="Sig_transdc_His_kin-like_C"/>
</dbReference>
<sequence>MSEDDHAQKPVAGYMQSDDEVNKLLSKLQWAQESQDLFVRILALLNRQIEYSQAVRDLVGMIKDFTGFEAVGIRLRDGEDFPYFETKGFPAHFVQLEYSLCGRNGAGEIIRDPSGLPYLECMCGNVIRGRTDPSLPFFTEGGSFWSNDTSRLLATTSDKERQTKTRNRCNGEGYESVALIPLRSDNETIGLLQLNDSRENCFTLEMITLFEGIGLTIGILLERKRTEQERDRLFNLSIDMLCIAGFDGFFKQVNPAFTKILGWTQHEFLAKRWMEFVHPDDVESTINAGNMLVSGKALHGFENRYAHKDGSYRWISWNCFPISGEQLVFAVARDVTWDKQAREDLRKARDELEKRVEERTAALKQLNQNLTREIFEREWAENALKMEREQLLSIFDSINEVILVIDPITYEILYTNQFTKELYGKELIGGHCYEELTGGAASPCARCCNETVVQLSGKPHQREYHNSVVNRDYFATDKIIKWPDGRDAIFHLAIDITDRKRAEQEQENLRSQLLQAQKMEAIGTLAGGIAHDFNNLLTVILGFSDLLLMGEEETDPAYSDLQKINEAARNGAELVQRILAFSRKTEINARPLNLKHEIAQAKKLLDRTIPKMIELKVKYSDKLATVNADPIQVEQVLMNLAVNAKDAMPDGGMLVIEARNIFLDEEYCRMHLGSKPGNYVMLSVSDTGQGMDEQTLNNMFTPFFTTKEPGSGTGLGLAMVYGMVKQHEGYITCSSAPGVGTTFEIYLPVTAGEAKSAPEAAKPAFSHGSAAILIVDDEVTIREIARRILERSGYTVFTATNGKEAIELFNREKARISLVILDLIMPGMGGKQCFEELLKIDPQVKVLVASGYSSTSESSRIAEGKTIGSIRKPYNMTQLLQMVREALTK</sequence>
<feature type="domain" description="Histidine kinase" evidence="6">
    <location>
        <begin position="528"/>
        <end position="751"/>
    </location>
</feature>
<dbReference type="InterPro" id="IPR035965">
    <property type="entry name" value="PAS-like_dom_sf"/>
</dbReference>
<dbReference type="SUPFAM" id="SSF52172">
    <property type="entry name" value="CheY-like"/>
    <property type="match status" value="1"/>
</dbReference>
<dbReference type="SMART" id="SM00388">
    <property type="entry name" value="HisKA"/>
    <property type="match status" value="1"/>
</dbReference>
<dbReference type="Pfam" id="PF00512">
    <property type="entry name" value="HisKA"/>
    <property type="match status" value="1"/>
</dbReference>
<dbReference type="InterPro" id="IPR036097">
    <property type="entry name" value="HisK_dim/P_sf"/>
</dbReference>
<dbReference type="InterPro" id="IPR013655">
    <property type="entry name" value="PAS_fold_3"/>
</dbReference>
<reference evidence="9" key="1">
    <citation type="submission" date="2020-07" db="EMBL/GenBank/DDBJ databases">
        <title>Huge and variable diversity of episymbiotic CPR bacteria and DPANN archaea in groundwater ecosystems.</title>
        <authorList>
            <person name="He C.Y."/>
            <person name="Keren R."/>
            <person name="Whittaker M."/>
            <person name="Farag I.F."/>
            <person name="Doudna J."/>
            <person name="Cate J.H.D."/>
            <person name="Banfield J.F."/>
        </authorList>
    </citation>
    <scope>NUCLEOTIDE SEQUENCE</scope>
    <source>
        <strain evidence="9">NC_groundwater_1664_Pr3_B-0.1um_52_9</strain>
    </source>
</reference>
<dbReference type="AlphaFoldDB" id="A0A9D6UZH7"/>
<accession>A0A9D6UZH7</accession>
<dbReference type="Pfam" id="PF00072">
    <property type="entry name" value="Response_reg"/>
    <property type="match status" value="1"/>
</dbReference>
<dbReference type="InterPro" id="IPR029016">
    <property type="entry name" value="GAF-like_dom_sf"/>
</dbReference>
<dbReference type="SUPFAM" id="SSF55781">
    <property type="entry name" value="GAF domain-like"/>
    <property type="match status" value="1"/>
</dbReference>
<dbReference type="CDD" id="cd00130">
    <property type="entry name" value="PAS"/>
    <property type="match status" value="1"/>
</dbReference>
<keyword evidence="3 4" id="KW-0597">Phosphoprotein</keyword>
<dbReference type="SUPFAM" id="SSF55785">
    <property type="entry name" value="PYP-like sensor domain (PAS domain)"/>
    <property type="match status" value="2"/>
</dbReference>
<dbReference type="Pfam" id="PF08447">
    <property type="entry name" value="PAS_3"/>
    <property type="match status" value="1"/>
</dbReference>
<dbReference type="PROSITE" id="PS50112">
    <property type="entry name" value="PAS"/>
    <property type="match status" value="1"/>
</dbReference>
<dbReference type="PANTHER" id="PTHR43065">
    <property type="entry name" value="SENSOR HISTIDINE KINASE"/>
    <property type="match status" value="1"/>
</dbReference>
<feature type="domain" description="Response regulatory" evidence="7">
    <location>
        <begin position="771"/>
        <end position="887"/>
    </location>
</feature>
<dbReference type="PROSITE" id="PS50110">
    <property type="entry name" value="RESPONSE_REGULATORY"/>
    <property type="match status" value="1"/>
</dbReference>
<dbReference type="Gene3D" id="3.40.50.2300">
    <property type="match status" value="1"/>
</dbReference>
<feature type="coiled-coil region" evidence="5">
    <location>
        <begin position="338"/>
        <end position="373"/>
    </location>
</feature>
<protein>
    <recommendedName>
        <fullName evidence="2">histidine kinase</fullName>
        <ecNumber evidence="2">2.7.13.3</ecNumber>
    </recommendedName>
</protein>
<dbReference type="Gene3D" id="3.30.565.10">
    <property type="entry name" value="Histidine kinase-like ATPase, C-terminal domain"/>
    <property type="match status" value="1"/>
</dbReference>
<feature type="modified residue" description="4-aspartylphosphate" evidence="4">
    <location>
        <position position="822"/>
    </location>
</feature>
<dbReference type="SMART" id="SM00448">
    <property type="entry name" value="REC"/>
    <property type="match status" value="1"/>
</dbReference>
<evidence type="ECO:0000259" key="8">
    <source>
        <dbReference type="PROSITE" id="PS50112"/>
    </source>
</evidence>
<dbReference type="PROSITE" id="PS50109">
    <property type="entry name" value="HIS_KIN"/>
    <property type="match status" value="1"/>
</dbReference>
<evidence type="ECO:0000256" key="2">
    <source>
        <dbReference type="ARBA" id="ARBA00012438"/>
    </source>
</evidence>
<evidence type="ECO:0000256" key="3">
    <source>
        <dbReference type="ARBA" id="ARBA00022553"/>
    </source>
</evidence>
<organism evidence="9 10">
    <name type="scientific">Desulfomonile tiedjei</name>
    <dbReference type="NCBI Taxonomy" id="2358"/>
    <lineage>
        <taxon>Bacteria</taxon>
        <taxon>Pseudomonadati</taxon>
        <taxon>Thermodesulfobacteriota</taxon>
        <taxon>Desulfomonilia</taxon>
        <taxon>Desulfomonilales</taxon>
        <taxon>Desulfomonilaceae</taxon>
        <taxon>Desulfomonile</taxon>
    </lineage>
</organism>
<dbReference type="PRINTS" id="PR00344">
    <property type="entry name" value="BCTRLSENSOR"/>
</dbReference>
<dbReference type="SMART" id="SM00387">
    <property type="entry name" value="HATPase_c"/>
    <property type="match status" value="1"/>
</dbReference>
<dbReference type="InterPro" id="IPR036890">
    <property type="entry name" value="HATPase_C_sf"/>
</dbReference>
<dbReference type="PANTHER" id="PTHR43065:SF42">
    <property type="entry name" value="TWO-COMPONENT SENSOR PPRA"/>
    <property type="match status" value="1"/>
</dbReference>
<dbReference type="EC" id="2.7.13.3" evidence="2"/>
<evidence type="ECO:0000256" key="1">
    <source>
        <dbReference type="ARBA" id="ARBA00000085"/>
    </source>
</evidence>
<dbReference type="SUPFAM" id="SSF55874">
    <property type="entry name" value="ATPase domain of HSP90 chaperone/DNA topoisomerase II/histidine kinase"/>
    <property type="match status" value="1"/>
</dbReference>
<dbReference type="InterPro" id="IPR003594">
    <property type="entry name" value="HATPase_dom"/>
</dbReference>
<dbReference type="InterPro" id="IPR001789">
    <property type="entry name" value="Sig_transdc_resp-reg_receiver"/>
</dbReference>
<evidence type="ECO:0000313" key="9">
    <source>
        <dbReference type="EMBL" id="MBI5249290.1"/>
    </source>
</evidence>
<dbReference type="EMBL" id="JACRDE010000203">
    <property type="protein sequence ID" value="MBI5249290.1"/>
    <property type="molecule type" value="Genomic_DNA"/>
</dbReference>
<dbReference type="InterPro" id="IPR003661">
    <property type="entry name" value="HisK_dim/P_dom"/>
</dbReference>
<dbReference type="Proteomes" id="UP000807825">
    <property type="component" value="Unassembled WGS sequence"/>
</dbReference>
<dbReference type="InterPro" id="IPR011006">
    <property type="entry name" value="CheY-like_superfamily"/>
</dbReference>
<dbReference type="NCBIfam" id="TIGR00229">
    <property type="entry name" value="sensory_box"/>
    <property type="match status" value="1"/>
</dbReference>
<keyword evidence="5" id="KW-0175">Coiled coil</keyword>
<feature type="domain" description="PAS" evidence="8">
    <location>
        <begin position="226"/>
        <end position="296"/>
    </location>
</feature>
<evidence type="ECO:0000256" key="4">
    <source>
        <dbReference type="PROSITE-ProRule" id="PRU00169"/>
    </source>
</evidence>
<dbReference type="SMART" id="SM00091">
    <property type="entry name" value="PAS"/>
    <property type="match status" value="2"/>
</dbReference>
<evidence type="ECO:0000256" key="5">
    <source>
        <dbReference type="SAM" id="Coils"/>
    </source>
</evidence>
<dbReference type="Pfam" id="PF02518">
    <property type="entry name" value="HATPase_c"/>
    <property type="match status" value="1"/>
</dbReference>
<dbReference type="Gene3D" id="3.30.450.20">
    <property type="entry name" value="PAS domain"/>
    <property type="match status" value="2"/>
</dbReference>
<dbReference type="SUPFAM" id="SSF47384">
    <property type="entry name" value="Homodimeric domain of signal transducing histidine kinase"/>
    <property type="match status" value="1"/>
</dbReference>
<dbReference type="CDD" id="cd00082">
    <property type="entry name" value="HisKA"/>
    <property type="match status" value="1"/>
</dbReference>
<dbReference type="Gene3D" id="3.30.450.40">
    <property type="match status" value="1"/>
</dbReference>
<proteinExistence type="predicted"/>
<comment type="catalytic activity">
    <reaction evidence="1">
        <text>ATP + protein L-histidine = ADP + protein N-phospho-L-histidine.</text>
        <dbReference type="EC" id="2.7.13.3"/>
    </reaction>
</comment>
<dbReference type="InterPro" id="IPR000014">
    <property type="entry name" value="PAS"/>
</dbReference>